<dbReference type="EMBL" id="CAJNOK010004822">
    <property type="protein sequence ID" value="CAF0950940.1"/>
    <property type="molecule type" value="Genomic_DNA"/>
</dbReference>
<dbReference type="AlphaFoldDB" id="A0A8S2DIX6"/>
<dbReference type="Gene3D" id="3.40.630.30">
    <property type="match status" value="1"/>
</dbReference>
<feature type="domain" description="N-acetyltransferase" evidence="1">
    <location>
        <begin position="101"/>
        <end position="205"/>
    </location>
</feature>
<name>A0A8S2DIX6_9BILA</name>
<dbReference type="SUPFAM" id="SSF55729">
    <property type="entry name" value="Acyl-CoA N-acyltransferases (Nat)"/>
    <property type="match status" value="1"/>
</dbReference>
<accession>A0A8S2DIX6</accession>
<organism evidence="2 4">
    <name type="scientific">Didymodactylos carnosus</name>
    <dbReference type="NCBI Taxonomy" id="1234261"/>
    <lineage>
        <taxon>Eukaryota</taxon>
        <taxon>Metazoa</taxon>
        <taxon>Spiralia</taxon>
        <taxon>Gnathifera</taxon>
        <taxon>Rotifera</taxon>
        <taxon>Eurotatoria</taxon>
        <taxon>Bdelloidea</taxon>
        <taxon>Philodinida</taxon>
        <taxon>Philodinidae</taxon>
        <taxon>Didymodactylos</taxon>
    </lineage>
</organism>
<dbReference type="Proteomes" id="UP000677228">
    <property type="component" value="Unassembled WGS sequence"/>
</dbReference>
<proteinExistence type="predicted"/>
<dbReference type="CDD" id="cd04301">
    <property type="entry name" value="NAT_SF"/>
    <property type="match status" value="1"/>
</dbReference>
<dbReference type="GO" id="GO:0016747">
    <property type="term" value="F:acyltransferase activity, transferring groups other than amino-acyl groups"/>
    <property type="evidence" value="ECO:0007669"/>
    <property type="project" value="InterPro"/>
</dbReference>
<evidence type="ECO:0000259" key="1">
    <source>
        <dbReference type="Pfam" id="PF00583"/>
    </source>
</evidence>
<protein>
    <recommendedName>
        <fullName evidence="1">N-acetyltransferase domain-containing protein</fullName>
    </recommendedName>
</protein>
<comment type="caution">
    <text evidence="2">The sequence shown here is derived from an EMBL/GenBank/DDBJ whole genome shotgun (WGS) entry which is preliminary data.</text>
</comment>
<dbReference type="Pfam" id="PF00583">
    <property type="entry name" value="Acetyltransf_1"/>
    <property type="match status" value="1"/>
</dbReference>
<gene>
    <name evidence="2" type="ORF">OVA965_LOCUS12151</name>
    <name evidence="3" type="ORF">TMI583_LOCUS12152</name>
</gene>
<sequence>MNSTLSGPIANTAGVPQGRQTKKLTVELGYIIEKCELNDFIIEFSFASHDCIDDICNVVNWAFRGKPSSTNQLEIYCGWICEEHLVSGKRILPHQLKKYIDRMEQNKHNPDEVIIVVKLINKDLADKKQIVGSIQISLYDSTLQPLEEKENGIAVEFGLVAVDPDYQSKGIGTLMYGVAVNISKEYFNAKRVYLLVVSSKTNQINWKIRQGFTHTGRYVSFPVDSEHIPKVDTELLKLAVLTKILA</sequence>
<dbReference type="Proteomes" id="UP000682733">
    <property type="component" value="Unassembled WGS sequence"/>
</dbReference>
<evidence type="ECO:0000313" key="4">
    <source>
        <dbReference type="Proteomes" id="UP000677228"/>
    </source>
</evidence>
<evidence type="ECO:0000313" key="2">
    <source>
        <dbReference type="EMBL" id="CAF0950940.1"/>
    </source>
</evidence>
<dbReference type="EMBL" id="CAJOBA010004825">
    <property type="protein sequence ID" value="CAF3725068.1"/>
    <property type="molecule type" value="Genomic_DNA"/>
</dbReference>
<dbReference type="InterPro" id="IPR000182">
    <property type="entry name" value="GNAT_dom"/>
</dbReference>
<reference evidence="2" key="1">
    <citation type="submission" date="2021-02" db="EMBL/GenBank/DDBJ databases">
        <authorList>
            <person name="Nowell W R."/>
        </authorList>
    </citation>
    <scope>NUCLEOTIDE SEQUENCE</scope>
</reference>
<evidence type="ECO:0000313" key="3">
    <source>
        <dbReference type="EMBL" id="CAF3725068.1"/>
    </source>
</evidence>
<dbReference type="InterPro" id="IPR016181">
    <property type="entry name" value="Acyl_CoA_acyltransferase"/>
</dbReference>